<evidence type="ECO:0008006" key="14">
    <source>
        <dbReference type="Google" id="ProtNLM"/>
    </source>
</evidence>
<dbReference type="EMBL" id="OU963871">
    <property type="protein sequence ID" value="CAH0383088.1"/>
    <property type="molecule type" value="Genomic_DNA"/>
</dbReference>
<keyword evidence="5 8" id="KW-0862">Zinc</keyword>
<dbReference type="SUPFAM" id="SSF57667">
    <property type="entry name" value="beta-beta-alpha zinc fingers"/>
    <property type="match status" value="3"/>
</dbReference>
<dbReference type="Pfam" id="PF07776">
    <property type="entry name" value="zf-AD"/>
    <property type="match status" value="1"/>
</dbReference>
<dbReference type="PROSITE" id="PS50157">
    <property type="entry name" value="ZINC_FINGER_C2H2_2"/>
    <property type="match status" value="6"/>
</dbReference>
<dbReference type="SUPFAM" id="SSF57716">
    <property type="entry name" value="Glucocorticoid receptor-like (DNA-binding domain)"/>
    <property type="match status" value="1"/>
</dbReference>
<feature type="binding site" evidence="8">
    <location>
        <position position="62"/>
    </location>
    <ligand>
        <name>Zn(2+)</name>
        <dbReference type="ChEBI" id="CHEBI:29105"/>
    </ligand>
</feature>
<feature type="binding site" evidence="8">
    <location>
        <position position="59"/>
    </location>
    <ligand>
        <name>Zn(2+)</name>
        <dbReference type="ChEBI" id="CHEBI:29105"/>
    </ligand>
</feature>
<dbReference type="PANTHER" id="PTHR24394:SF29">
    <property type="entry name" value="MYONEURIN"/>
    <property type="match status" value="1"/>
</dbReference>
<evidence type="ECO:0000259" key="11">
    <source>
        <dbReference type="PROSITE" id="PS51915"/>
    </source>
</evidence>
<dbReference type="GO" id="GO:0000981">
    <property type="term" value="F:DNA-binding transcription factor activity, RNA polymerase II-specific"/>
    <property type="evidence" value="ECO:0007669"/>
    <property type="project" value="TreeGrafter"/>
</dbReference>
<evidence type="ECO:0000256" key="4">
    <source>
        <dbReference type="ARBA" id="ARBA00022771"/>
    </source>
</evidence>
<dbReference type="SMART" id="SM00868">
    <property type="entry name" value="zf-AD"/>
    <property type="match status" value="1"/>
</dbReference>
<keyword evidence="2 8" id="KW-0479">Metal-binding</keyword>
<feature type="domain" description="C2H2-type" evidence="10">
    <location>
        <begin position="574"/>
        <end position="601"/>
    </location>
</feature>
<feature type="domain" description="C2H2-type" evidence="10">
    <location>
        <begin position="483"/>
        <end position="510"/>
    </location>
</feature>
<keyword evidence="13" id="KW-1185">Reference proteome</keyword>
<gene>
    <name evidence="12" type="ORF">BEMITA_LOCUS2565</name>
</gene>
<dbReference type="FunFam" id="3.30.160.60:FF:001732">
    <property type="entry name" value="Zgc:162936"/>
    <property type="match status" value="1"/>
</dbReference>
<feature type="region of interest" description="Disordered" evidence="9">
    <location>
        <begin position="590"/>
        <end position="643"/>
    </location>
</feature>
<evidence type="ECO:0000256" key="1">
    <source>
        <dbReference type="ARBA" id="ARBA00004123"/>
    </source>
</evidence>
<feature type="domain" description="ZAD" evidence="11">
    <location>
        <begin position="11"/>
        <end position="86"/>
    </location>
</feature>
<dbReference type="InterPro" id="IPR013087">
    <property type="entry name" value="Znf_C2H2_type"/>
</dbReference>
<feature type="compositionally biased region" description="Basic residues" evidence="9">
    <location>
        <begin position="590"/>
        <end position="602"/>
    </location>
</feature>
<dbReference type="GO" id="GO:0008270">
    <property type="term" value="F:zinc ion binding"/>
    <property type="evidence" value="ECO:0007669"/>
    <property type="project" value="UniProtKB-UniRule"/>
</dbReference>
<dbReference type="GO" id="GO:0005694">
    <property type="term" value="C:chromosome"/>
    <property type="evidence" value="ECO:0007669"/>
    <property type="project" value="UniProtKB-ARBA"/>
</dbReference>
<protein>
    <recommendedName>
        <fullName evidence="14">Zinc finger protein</fullName>
    </recommendedName>
</protein>
<keyword evidence="3" id="KW-0677">Repeat</keyword>
<feature type="region of interest" description="Disordered" evidence="9">
    <location>
        <begin position="204"/>
        <end position="228"/>
    </location>
</feature>
<dbReference type="GO" id="GO:0043565">
    <property type="term" value="F:sequence-specific DNA binding"/>
    <property type="evidence" value="ECO:0007669"/>
    <property type="project" value="UniProtKB-ARBA"/>
</dbReference>
<organism evidence="12 13">
    <name type="scientific">Bemisia tabaci</name>
    <name type="common">Sweetpotato whitefly</name>
    <name type="synonym">Aleurodes tabaci</name>
    <dbReference type="NCBI Taxonomy" id="7038"/>
    <lineage>
        <taxon>Eukaryota</taxon>
        <taxon>Metazoa</taxon>
        <taxon>Ecdysozoa</taxon>
        <taxon>Arthropoda</taxon>
        <taxon>Hexapoda</taxon>
        <taxon>Insecta</taxon>
        <taxon>Pterygota</taxon>
        <taxon>Neoptera</taxon>
        <taxon>Paraneoptera</taxon>
        <taxon>Hemiptera</taxon>
        <taxon>Sternorrhyncha</taxon>
        <taxon>Aleyrodoidea</taxon>
        <taxon>Aleyrodidae</taxon>
        <taxon>Aleyrodinae</taxon>
        <taxon>Bemisia</taxon>
    </lineage>
</organism>
<dbReference type="GO" id="GO:0045893">
    <property type="term" value="P:positive regulation of DNA-templated transcription"/>
    <property type="evidence" value="ECO:0007669"/>
    <property type="project" value="UniProtKB-ARBA"/>
</dbReference>
<dbReference type="InterPro" id="IPR036236">
    <property type="entry name" value="Znf_C2H2_sf"/>
</dbReference>
<dbReference type="SMART" id="SM00355">
    <property type="entry name" value="ZnF_C2H2"/>
    <property type="match status" value="6"/>
</dbReference>
<dbReference type="FunFam" id="3.30.160.60:FF:000414">
    <property type="entry name" value="Zinc finger protein 398"/>
    <property type="match status" value="1"/>
</dbReference>
<dbReference type="Gene3D" id="3.30.160.60">
    <property type="entry name" value="Classic Zinc Finger"/>
    <property type="match status" value="4"/>
</dbReference>
<feature type="compositionally biased region" description="Low complexity" evidence="9">
    <location>
        <begin position="603"/>
        <end position="643"/>
    </location>
</feature>
<feature type="binding site" evidence="8">
    <location>
        <position position="13"/>
    </location>
    <ligand>
        <name>Zn(2+)</name>
        <dbReference type="ChEBI" id="CHEBI:29105"/>
    </ligand>
</feature>
<dbReference type="Gene3D" id="3.40.1800.20">
    <property type="match status" value="1"/>
</dbReference>
<accession>A0A9P0A2L4</accession>
<keyword evidence="4 7" id="KW-0863">Zinc-finger</keyword>
<dbReference type="GO" id="GO:0005634">
    <property type="term" value="C:nucleus"/>
    <property type="evidence" value="ECO:0007669"/>
    <property type="project" value="UniProtKB-SubCell"/>
</dbReference>
<evidence type="ECO:0000256" key="8">
    <source>
        <dbReference type="PROSITE-ProRule" id="PRU01263"/>
    </source>
</evidence>
<reference evidence="12" key="1">
    <citation type="submission" date="2021-12" db="EMBL/GenBank/DDBJ databases">
        <authorList>
            <person name="King R."/>
        </authorList>
    </citation>
    <scope>NUCLEOTIDE SEQUENCE</scope>
</reference>
<evidence type="ECO:0000256" key="2">
    <source>
        <dbReference type="ARBA" id="ARBA00022723"/>
    </source>
</evidence>
<name>A0A9P0A2L4_BEMTA</name>
<keyword evidence="6" id="KW-0539">Nucleus</keyword>
<dbReference type="PANTHER" id="PTHR24394">
    <property type="entry name" value="ZINC FINGER PROTEIN"/>
    <property type="match status" value="1"/>
</dbReference>
<evidence type="ECO:0000256" key="3">
    <source>
        <dbReference type="ARBA" id="ARBA00022737"/>
    </source>
</evidence>
<evidence type="ECO:0000313" key="13">
    <source>
        <dbReference type="Proteomes" id="UP001152759"/>
    </source>
</evidence>
<evidence type="ECO:0000313" key="12">
    <source>
        <dbReference type="EMBL" id="CAH0383088.1"/>
    </source>
</evidence>
<feature type="compositionally biased region" description="Polar residues" evidence="9">
    <location>
        <begin position="204"/>
        <end position="226"/>
    </location>
</feature>
<dbReference type="AlphaFoldDB" id="A0A9P0A2L4"/>
<dbReference type="PROSITE" id="PS00028">
    <property type="entry name" value="ZINC_FINGER_C2H2_1"/>
    <property type="match status" value="6"/>
</dbReference>
<feature type="domain" description="C2H2-type" evidence="10">
    <location>
        <begin position="455"/>
        <end position="482"/>
    </location>
</feature>
<dbReference type="InterPro" id="IPR012934">
    <property type="entry name" value="Znf_AD"/>
</dbReference>
<feature type="domain" description="C2H2-type" evidence="10">
    <location>
        <begin position="511"/>
        <end position="538"/>
    </location>
</feature>
<evidence type="ECO:0000256" key="5">
    <source>
        <dbReference type="ARBA" id="ARBA00022833"/>
    </source>
</evidence>
<evidence type="ECO:0000256" key="6">
    <source>
        <dbReference type="ARBA" id="ARBA00023242"/>
    </source>
</evidence>
<feature type="binding site" evidence="8">
    <location>
        <position position="16"/>
    </location>
    <ligand>
        <name>Zn(2+)</name>
        <dbReference type="ChEBI" id="CHEBI:29105"/>
    </ligand>
</feature>
<evidence type="ECO:0000256" key="9">
    <source>
        <dbReference type="SAM" id="MobiDB-lite"/>
    </source>
</evidence>
<proteinExistence type="predicted"/>
<evidence type="ECO:0000256" key="7">
    <source>
        <dbReference type="PROSITE-ProRule" id="PRU00042"/>
    </source>
</evidence>
<feature type="domain" description="C2H2-type" evidence="10">
    <location>
        <begin position="352"/>
        <end position="379"/>
    </location>
</feature>
<dbReference type="KEGG" id="btab:109037737"/>
<dbReference type="PROSITE" id="PS51915">
    <property type="entry name" value="ZAD"/>
    <property type="match status" value="1"/>
</dbReference>
<dbReference type="Pfam" id="PF00096">
    <property type="entry name" value="zf-C2H2"/>
    <property type="match status" value="5"/>
</dbReference>
<evidence type="ECO:0000259" key="10">
    <source>
        <dbReference type="PROSITE" id="PS50157"/>
    </source>
</evidence>
<dbReference type="OrthoDB" id="654211at2759"/>
<comment type="subcellular location">
    <subcellularLocation>
        <location evidence="1">Nucleus</location>
    </subcellularLocation>
</comment>
<feature type="domain" description="C2H2-type" evidence="10">
    <location>
        <begin position="539"/>
        <end position="566"/>
    </location>
</feature>
<sequence>MAGYRRVSYYDLCRLCTASDGTKMHIFREEGRRRQIPTKIQLCLPLQINEDDSLPKSICNNCADKLESFYNFRESCLTAEAMLEGFQDFKREGMVYVKDETLVKAETSQLPKEEDSPNNVQVVETSCMVPVSVEGLQNLVQAGAVHIINDPASDKGLQYKIPIPLQLQCGTTVIDSSQQIRYNIAEVSPQTAKSVQEASQLLQTANHKESQNFSEKASHNSGTQTDSNREVVISQAALNNDMFVQFANFKDSHAPQDEIVHRANITGIANIGDYLRLKMDEPHHELADEAKDIECGRCGKRLSSSEVTEHCISCFDQQPTTIISEHPAPQHIQEKIPEQGTVRNVEAISIQYTCEICGRIFKKKELFEEHHKSHADDSMRIIFSPAESDTHLSEFVRVPSKPEAANHLSSQDQVNSVVVSYANQVSGDEMSPQVSQDFLATEIKAEDQNQSQATVACDVCGKPFKRKEHLFQHRKLHSGERPFVCSTCNKAFGRKEHLLRHMLAHTGQKVHDCDLCGKSFSRKDNLLKHKKIHGISGPFSCEICGKSFVVKHYYMLHLNCHQNEQNGEDPDNPLRCDVCNKVFSDKSHLLTHKARHRSRGKIQQRLPQRQQSQDQSPHDQQQQQAQPQQSQQPQQTQQTQVQQSEMQSQLTQVVQCQSPVAATSSSNEENQDPLSTVNTAAILAPSILHTSSAQVFQMPTGTTYLCTPTITSNQFIDNLRRLSSPAT</sequence>
<dbReference type="Proteomes" id="UP001152759">
    <property type="component" value="Chromosome 10"/>
</dbReference>